<dbReference type="InterPro" id="IPR036610">
    <property type="entry name" value="PEBP-like_sf"/>
</dbReference>
<dbReference type="SUPFAM" id="SSF49777">
    <property type="entry name" value="PEBP-like"/>
    <property type="match status" value="1"/>
</dbReference>
<evidence type="ECO:0000313" key="3">
    <source>
        <dbReference type="EMBL" id="MDA0183540.1"/>
    </source>
</evidence>
<dbReference type="AlphaFoldDB" id="A0A9X3NEN9"/>
<dbReference type="Proteomes" id="UP001147653">
    <property type="component" value="Unassembled WGS sequence"/>
</dbReference>
<evidence type="ECO:0000256" key="1">
    <source>
        <dbReference type="ARBA" id="ARBA00007120"/>
    </source>
</evidence>
<sequence length="178" mass="19130">MSLERPQAPDPYDLLPPQPSFTLESDEVQDGELMDKSFVAPMAGGDADHSPHLRWSGFPAETKGFAVTCFDPDAPTHSGFWHWVLVNLPASTTELASGAGSGGELPEGAFHVRNDYGEKAWGGAAPPEGDPSHRYVFAVHALDVDELDVTEDVSPAFVGFNLAFHTIARAVIRPLFSA</sequence>
<dbReference type="CDD" id="cd00865">
    <property type="entry name" value="PEBP_bact_arch"/>
    <property type="match status" value="1"/>
</dbReference>
<keyword evidence="4" id="KW-1185">Reference proteome</keyword>
<proteinExistence type="inferred from homology"/>
<accession>A0A9X3NEN9</accession>
<evidence type="ECO:0000256" key="2">
    <source>
        <dbReference type="SAM" id="MobiDB-lite"/>
    </source>
</evidence>
<dbReference type="NCBIfam" id="TIGR00481">
    <property type="entry name" value="YbhB/YbcL family Raf kinase inhibitor-like protein"/>
    <property type="match status" value="1"/>
</dbReference>
<evidence type="ECO:0000313" key="4">
    <source>
        <dbReference type="Proteomes" id="UP001147653"/>
    </source>
</evidence>
<organism evidence="3 4">
    <name type="scientific">Solirubrobacter phytolaccae</name>
    <dbReference type="NCBI Taxonomy" id="1404360"/>
    <lineage>
        <taxon>Bacteria</taxon>
        <taxon>Bacillati</taxon>
        <taxon>Actinomycetota</taxon>
        <taxon>Thermoleophilia</taxon>
        <taxon>Solirubrobacterales</taxon>
        <taxon>Solirubrobacteraceae</taxon>
        <taxon>Solirubrobacter</taxon>
    </lineage>
</organism>
<dbReference type="PANTHER" id="PTHR30289">
    <property type="entry name" value="UNCHARACTERIZED PROTEIN YBCL-RELATED"/>
    <property type="match status" value="1"/>
</dbReference>
<dbReference type="RefSeq" id="WP_270027930.1">
    <property type="nucleotide sequence ID" value="NZ_JAPDDP010000055.1"/>
</dbReference>
<comment type="similarity">
    <text evidence="1">Belongs to the UPF0098 family.</text>
</comment>
<dbReference type="EMBL" id="JAPDDP010000055">
    <property type="protein sequence ID" value="MDA0183540.1"/>
    <property type="molecule type" value="Genomic_DNA"/>
</dbReference>
<protein>
    <submittedName>
        <fullName evidence="3">YbhB/YbcL family Raf kinase inhibitor-like protein</fullName>
    </submittedName>
</protein>
<name>A0A9X3NEN9_9ACTN</name>
<comment type="caution">
    <text evidence="3">The sequence shown here is derived from an EMBL/GenBank/DDBJ whole genome shotgun (WGS) entry which is preliminary data.</text>
</comment>
<reference evidence="3" key="1">
    <citation type="submission" date="2022-10" db="EMBL/GenBank/DDBJ databases">
        <title>The WGS of Solirubrobacter phytolaccae KCTC 29190.</title>
        <authorList>
            <person name="Jiang Z."/>
        </authorList>
    </citation>
    <scope>NUCLEOTIDE SEQUENCE</scope>
    <source>
        <strain evidence="3">KCTC 29190</strain>
    </source>
</reference>
<dbReference type="Pfam" id="PF01161">
    <property type="entry name" value="PBP"/>
    <property type="match status" value="1"/>
</dbReference>
<dbReference type="PANTHER" id="PTHR30289:SF1">
    <property type="entry name" value="PEBP (PHOSPHATIDYLETHANOLAMINE-BINDING PROTEIN) FAMILY PROTEIN"/>
    <property type="match status" value="1"/>
</dbReference>
<dbReference type="InterPro" id="IPR008914">
    <property type="entry name" value="PEBP"/>
</dbReference>
<dbReference type="InterPro" id="IPR005247">
    <property type="entry name" value="YbhB_YbcL/LppC-like"/>
</dbReference>
<gene>
    <name evidence="3" type="ORF">OJ997_24740</name>
</gene>
<feature type="region of interest" description="Disordered" evidence="2">
    <location>
        <begin position="1"/>
        <end position="32"/>
    </location>
</feature>
<dbReference type="Gene3D" id="3.90.280.10">
    <property type="entry name" value="PEBP-like"/>
    <property type="match status" value="1"/>
</dbReference>